<feature type="transmembrane region" description="Helical" evidence="1">
    <location>
        <begin position="107"/>
        <end position="126"/>
    </location>
</feature>
<feature type="transmembrane region" description="Helical" evidence="1">
    <location>
        <begin position="44"/>
        <end position="62"/>
    </location>
</feature>
<keyword evidence="1" id="KW-0812">Transmembrane</keyword>
<dbReference type="AlphaFoldDB" id="A0A8J7YLU6"/>
<keyword evidence="1" id="KW-0472">Membrane</keyword>
<protein>
    <submittedName>
        <fullName evidence="2">Uncharacterized protein</fullName>
    </submittedName>
</protein>
<evidence type="ECO:0000313" key="3">
    <source>
        <dbReference type="Proteomes" id="UP000783863"/>
    </source>
</evidence>
<feature type="transmembrane region" description="Helical" evidence="1">
    <location>
        <begin position="20"/>
        <end position="38"/>
    </location>
</feature>
<feature type="transmembrane region" description="Helical" evidence="1">
    <location>
        <begin position="83"/>
        <end position="101"/>
    </location>
</feature>
<dbReference type="Proteomes" id="UP000783863">
    <property type="component" value="Unassembled WGS sequence"/>
</dbReference>
<proteinExistence type="predicted"/>
<sequence>MIEQSGTDYSVFREFTAIEIVGTVLPVLLLIIVSTILFSWPPTVLAWFSCGVGGLILVIWTGRAPTISVTVLDWPRPESGADIVINAIAYNGVLVLGTVIAEIVWQVSTAVLLAALVGVFLPFWFLKHIQFIAFMDSG</sequence>
<dbReference type="RefSeq" id="WP_121512961.1">
    <property type="nucleotide sequence ID" value="NZ_RKLQ01000004.1"/>
</dbReference>
<keyword evidence="1" id="KW-1133">Transmembrane helix</keyword>
<evidence type="ECO:0000256" key="1">
    <source>
        <dbReference type="SAM" id="Phobius"/>
    </source>
</evidence>
<reference evidence="2" key="1">
    <citation type="submission" date="2021-06" db="EMBL/GenBank/DDBJ databases">
        <title>Halomicroarcula sp. F24A a new haloarchaeum isolated from saline soil.</title>
        <authorList>
            <person name="Duran-Viseras A."/>
            <person name="Sanchez-Porro C."/>
            <person name="Ventosa A."/>
        </authorList>
    </citation>
    <scope>NUCLEOTIDE SEQUENCE</scope>
    <source>
        <strain evidence="2">F24A</strain>
    </source>
</reference>
<dbReference type="EMBL" id="RKLQ01000004">
    <property type="protein sequence ID" value="MBX0305574.1"/>
    <property type="molecule type" value="Genomic_DNA"/>
</dbReference>
<organism evidence="2 3">
    <name type="scientific">Haloarcula salinisoli</name>
    <dbReference type="NCBI Taxonomy" id="2487746"/>
    <lineage>
        <taxon>Archaea</taxon>
        <taxon>Methanobacteriati</taxon>
        <taxon>Methanobacteriota</taxon>
        <taxon>Stenosarchaea group</taxon>
        <taxon>Halobacteria</taxon>
        <taxon>Halobacteriales</taxon>
        <taxon>Haloarculaceae</taxon>
        <taxon>Haloarcula</taxon>
    </lineage>
</organism>
<evidence type="ECO:0000313" key="2">
    <source>
        <dbReference type="EMBL" id="MBX0305574.1"/>
    </source>
</evidence>
<comment type="caution">
    <text evidence="2">The sequence shown here is derived from an EMBL/GenBank/DDBJ whole genome shotgun (WGS) entry which is preliminary data.</text>
</comment>
<gene>
    <name evidence="2" type="ORF">EGD98_18175</name>
</gene>
<keyword evidence="3" id="KW-1185">Reference proteome</keyword>
<name>A0A8J7YLU6_9EURY</name>
<accession>A0A8J7YLU6</accession>